<dbReference type="GO" id="GO:0005743">
    <property type="term" value="C:mitochondrial inner membrane"/>
    <property type="evidence" value="ECO:0007669"/>
    <property type="project" value="UniProtKB-SubCell"/>
</dbReference>
<name>A0A1S8X0N4_OPIVI</name>
<evidence type="ECO:0000256" key="10">
    <source>
        <dbReference type="PIRNR" id="PIRNR037871"/>
    </source>
</evidence>
<evidence type="ECO:0000256" key="11">
    <source>
        <dbReference type="SAM" id="Coils"/>
    </source>
</evidence>
<dbReference type="GO" id="GO:0051087">
    <property type="term" value="F:protein-folding chaperone binding"/>
    <property type="evidence" value="ECO:0007669"/>
    <property type="project" value="InterPro"/>
</dbReference>
<dbReference type="PIRSF" id="PIRSF037871">
    <property type="entry name" value="TIM44"/>
    <property type="match status" value="1"/>
</dbReference>
<comment type="similarity">
    <text evidence="2 10">Belongs to the Tim44 family.</text>
</comment>
<protein>
    <recommendedName>
        <fullName evidence="10">Mitochondrial import inner membrane translocase subunit TIM44</fullName>
    </recommendedName>
</protein>
<dbReference type="AlphaFoldDB" id="A0A1S8X0N4"/>
<dbReference type="SMART" id="SM00978">
    <property type="entry name" value="Tim44"/>
    <property type="match status" value="1"/>
</dbReference>
<dbReference type="Pfam" id="PF04280">
    <property type="entry name" value="Tim44"/>
    <property type="match status" value="1"/>
</dbReference>
<keyword evidence="11" id="KW-0175">Coiled coil</keyword>
<dbReference type="PANTHER" id="PTHR10721:SF1">
    <property type="entry name" value="MITOCHONDRIAL IMPORT INNER MEMBRANE TRANSLOCASE SUBUNIT TIM44"/>
    <property type="match status" value="1"/>
</dbReference>
<evidence type="ECO:0000256" key="5">
    <source>
        <dbReference type="ARBA" id="ARBA00022927"/>
    </source>
</evidence>
<reference evidence="13 14" key="1">
    <citation type="submission" date="2015-03" db="EMBL/GenBank/DDBJ databases">
        <title>Draft genome of the nematode, Opisthorchis viverrini.</title>
        <authorList>
            <person name="Mitreva M."/>
        </authorList>
    </citation>
    <scope>NUCLEOTIDE SEQUENCE [LARGE SCALE GENOMIC DNA]</scope>
    <source>
        <strain evidence="13">Khon Kaen</strain>
    </source>
</reference>
<dbReference type="InterPro" id="IPR039544">
    <property type="entry name" value="Tim44-like"/>
</dbReference>
<keyword evidence="9 10" id="KW-0472">Membrane</keyword>
<keyword evidence="8 10" id="KW-0496">Mitochondrion</keyword>
<keyword evidence="3 10" id="KW-0813">Transport</keyword>
<dbReference type="Gene3D" id="3.10.450.240">
    <property type="match status" value="2"/>
</dbReference>
<dbReference type="Proteomes" id="UP000243686">
    <property type="component" value="Unassembled WGS sequence"/>
</dbReference>
<dbReference type="EMBL" id="KV892776">
    <property type="protein sequence ID" value="OON20227.1"/>
    <property type="molecule type" value="Genomic_DNA"/>
</dbReference>
<evidence type="ECO:0000256" key="9">
    <source>
        <dbReference type="ARBA" id="ARBA00023136"/>
    </source>
</evidence>
<evidence type="ECO:0000256" key="1">
    <source>
        <dbReference type="ARBA" id="ARBA00004273"/>
    </source>
</evidence>
<keyword evidence="14" id="KW-1185">Reference proteome</keyword>
<feature type="domain" description="Tim44-like" evidence="12">
    <location>
        <begin position="269"/>
        <end position="466"/>
    </location>
</feature>
<dbReference type="SUPFAM" id="SSF54427">
    <property type="entry name" value="NTF2-like"/>
    <property type="match status" value="2"/>
</dbReference>
<dbReference type="InterPro" id="IPR007379">
    <property type="entry name" value="Tim44-like_dom"/>
</dbReference>
<feature type="coiled-coil region" evidence="11">
    <location>
        <begin position="44"/>
        <end position="78"/>
    </location>
</feature>
<evidence type="ECO:0000313" key="14">
    <source>
        <dbReference type="Proteomes" id="UP000243686"/>
    </source>
</evidence>
<comment type="function">
    <text evidence="10">Essential component of the PAM complex, a complex required for the translocation of transit peptide-containing proteins from the inner membrane into the mitochondrial matrix in an ATP-dependent manner.</text>
</comment>
<accession>A0A1S8X0N4</accession>
<keyword evidence="4 10" id="KW-0999">Mitochondrion inner membrane</keyword>
<evidence type="ECO:0000256" key="8">
    <source>
        <dbReference type="ARBA" id="ARBA00023128"/>
    </source>
</evidence>
<evidence type="ECO:0000256" key="6">
    <source>
        <dbReference type="ARBA" id="ARBA00022946"/>
    </source>
</evidence>
<keyword evidence="7 10" id="KW-0811">Translocation</keyword>
<evidence type="ECO:0000256" key="7">
    <source>
        <dbReference type="ARBA" id="ARBA00023010"/>
    </source>
</evidence>
<proteinExistence type="inferred from homology"/>
<comment type="subcellular location">
    <subcellularLocation>
        <location evidence="1 10">Mitochondrion inner membrane</location>
    </subcellularLocation>
</comment>
<gene>
    <name evidence="13" type="ORF">X801_03894</name>
</gene>
<evidence type="ECO:0000256" key="2">
    <source>
        <dbReference type="ARBA" id="ARBA00009597"/>
    </source>
</evidence>
<dbReference type="PANTHER" id="PTHR10721">
    <property type="entry name" value="MITOCHONDRIAL IMPORT INNER MEMBRANE TRANSLOCASE SUBUNIT TIM44"/>
    <property type="match status" value="1"/>
</dbReference>
<evidence type="ECO:0000256" key="3">
    <source>
        <dbReference type="ARBA" id="ARBA00022448"/>
    </source>
</evidence>
<dbReference type="InterPro" id="IPR032710">
    <property type="entry name" value="NTF2-like_dom_sf"/>
</dbReference>
<dbReference type="GO" id="GO:0030150">
    <property type="term" value="P:protein import into mitochondrial matrix"/>
    <property type="evidence" value="ECO:0007669"/>
    <property type="project" value="InterPro"/>
</dbReference>
<keyword evidence="5 10" id="KW-0653">Protein transport</keyword>
<organism evidence="13 14">
    <name type="scientific">Opisthorchis viverrini</name>
    <name type="common">Southeast Asian liver fluke</name>
    <dbReference type="NCBI Taxonomy" id="6198"/>
    <lineage>
        <taxon>Eukaryota</taxon>
        <taxon>Metazoa</taxon>
        <taxon>Spiralia</taxon>
        <taxon>Lophotrochozoa</taxon>
        <taxon>Platyhelminthes</taxon>
        <taxon>Trematoda</taxon>
        <taxon>Digenea</taxon>
        <taxon>Opisthorchiida</taxon>
        <taxon>Opisthorchiata</taxon>
        <taxon>Opisthorchiidae</taxon>
        <taxon>Opisthorchis</taxon>
    </lineage>
</organism>
<evidence type="ECO:0000313" key="13">
    <source>
        <dbReference type="EMBL" id="OON20227.1"/>
    </source>
</evidence>
<evidence type="ECO:0000259" key="12">
    <source>
        <dbReference type="SMART" id="SM00978"/>
    </source>
</evidence>
<keyword evidence="6" id="KW-0809">Transit peptide</keyword>
<dbReference type="InterPro" id="IPR017303">
    <property type="entry name" value="Tim44"/>
</dbReference>
<sequence length="473" mass="54570">MAHVINSVNDIITTNTPVVGTEAVPTICKAELMNKHVRYSKGFLKSLIDKVKEESSRDAELKENIRKFREETAKLEQSKELQSVREFYRKIEKELPTDAVEKIRVRLNVLSDKLKEGGQQLAVNESLKKSLDNLSKAGEQMKDVTKSLGDSEFLKIALKSIEAVEKELESDRAKVYRPPTILKTRMELIGKTEERIIQPDSESSGVVLHKDSKWYGAWQDFKDNNQYVQKFFDLKAQYEESEHLLVRSMRFVTDRLSQLFGGMGSENELQTVLDEIAKTDANFDVESFIRYCRFLLIPNVLELDVKAHSLVFDSQLILRQSSHPQCRRCIFFVLLFQAIVRADLPILKDWCYEAVSCISYQYYHIFQPYNVLATPLKQIQELGLVSDSRVLDVSHVDIQMGKMMEQGPVLVISFQAQQINCIRDKNGAVHEGDPHKVLRVTHVWALCRDQTEFHPWAAWRLLDIAMMPTEQWL</sequence>
<evidence type="ECO:0000256" key="4">
    <source>
        <dbReference type="ARBA" id="ARBA00022792"/>
    </source>
</evidence>